<evidence type="ECO:0000313" key="1">
    <source>
        <dbReference type="EMBL" id="TKZ35350.1"/>
    </source>
</evidence>
<reference evidence="1 2" key="1">
    <citation type="journal article" date="2019" name="Anaerobe">
        <title>Brachyspira catarrhinii sp. nov., an anaerobic intestinal spirochaete isolated from vervet monkeys may have been misidentified as Brachyspira aalborgi in previous studies.</title>
        <authorList>
            <person name="Phillips N.D."/>
            <person name="La T."/>
            <person name="Hampson D.J."/>
        </authorList>
    </citation>
    <scope>NUCLEOTIDE SEQUENCE [LARGE SCALE GENOMIC DNA]</scope>
    <source>
        <strain evidence="1 2">Z12</strain>
    </source>
</reference>
<dbReference type="Pfam" id="PF13651">
    <property type="entry name" value="EcoRI_methylase"/>
    <property type="match status" value="1"/>
</dbReference>
<dbReference type="Proteomes" id="UP000310168">
    <property type="component" value="Unassembled WGS sequence"/>
</dbReference>
<dbReference type="GO" id="GO:0032259">
    <property type="term" value="P:methylation"/>
    <property type="evidence" value="ECO:0007669"/>
    <property type="project" value="UniProtKB-KW"/>
</dbReference>
<keyword evidence="2" id="KW-1185">Reference proteome</keyword>
<gene>
    <name evidence="1" type="ORF">EZH24_05735</name>
</gene>
<comment type="caution">
    <text evidence="1">The sequence shown here is derived from an EMBL/GenBank/DDBJ whole genome shotgun (WGS) entry which is preliminary data.</text>
</comment>
<accession>A0ABY2TRB3</accession>
<keyword evidence="1" id="KW-0489">Methyltransferase</keyword>
<keyword evidence="1" id="KW-0808">Transferase</keyword>
<sequence length="413" mass="47275">MEKELFHYKSHFKNKVVYCNCDDPLASNFFKYFFLNFKYLGLKELITTCYKSQNFKEFSAEDSPQKAYAIKITRDCEVDTIGEPSEVLAEIEKLLSLSLSDSPTQSEETIEAFEKNKHKLKSKTKPLKSDKPKNKGQSLLSIFEDKDLGNAGDFRSQDCIELLKQSDIVVTNPPFSLFREYVAQLIEYDKKFIIIGNQNAASYKEIFALIKENKLWLGASIKSGDREFGVPKYYPLEASGIRVDNKGNRFIRVKGVRWFVNLDYPKRHEVLETINSYAKMPEKYPKYDNYDAINVDKTIDIPMDYDGVMGVPITFLDKHNPEQFEIVALGIVGSVDFTCNKKMEILDKNGNSTGKFTFNAKGTLYRKFNPQTDKTPAFKDCETGELYSSIYARILIKKRPLQGAHSMGSAKRG</sequence>
<dbReference type="InterPro" id="IPR002052">
    <property type="entry name" value="DNA_methylase_N6_adenine_CS"/>
</dbReference>
<dbReference type="EMBL" id="SJDU01000115">
    <property type="protein sequence ID" value="TKZ35350.1"/>
    <property type="molecule type" value="Genomic_DNA"/>
</dbReference>
<name>A0ABY2TRB3_9SPIR</name>
<proteinExistence type="predicted"/>
<dbReference type="GO" id="GO:0008168">
    <property type="term" value="F:methyltransferase activity"/>
    <property type="evidence" value="ECO:0007669"/>
    <property type="project" value="UniProtKB-KW"/>
</dbReference>
<evidence type="ECO:0000313" key="2">
    <source>
        <dbReference type="Proteomes" id="UP000310168"/>
    </source>
</evidence>
<organism evidence="1 2">
    <name type="scientific">Brachyspira catarrhinii</name>
    <dbReference type="NCBI Taxonomy" id="2528966"/>
    <lineage>
        <taxon>Bacteria</taxon>
        <taxon>Pseudomonadati</taxon>
        <taxon>Spirochaetota</taxon>
        <taxon>Spirochaetia</taxon>
        <taxon>Brachyspirales</taxon>
        <taxon>Brachyspiraceae</taxon>
        <taxon>Brachyspira</taxon>
    </lineage>
</organism>
<protein>
    <submittedName>
        <fullName evidence="1">Modification methylase</fullName>
    </submittedName>
</protein>
<dbReference type="PROSITE" id="PS00092">
    <property type="entry name" value="N6_MTASE"/>
    <property type="match status" value="1"/>
</dbReference>
<dbReference type="InterPro" id="IPR025247">
    <property type="entry name" value="EcoRI-like_methylase"/>
</dbReference>